<keyword evidence="4 6" id="KW-1133">Transmembrane helix</keyword>
<feature type="transmembrane region" description="Helical" evidence="6">
    <location>
        <begin position="91"/>
        <end position="109"/>
    </location>
</feature>
<feature type="transmembrane region" description="Helical" evidence="6">
    <location>
        <begin position="258"/>
        <end position="277"/>
    </location>
</feature>
<keyword evidence="9" id="KW-1185">Reference proteome</keyword>
<dbReference type="PATRIC" id="fig|997872.3.peg.1523"/>
<evidence type="ECO:0000256" key="4">
    <source>
        <dbReference type="ARBA" id="ARBA00022989"/>
    </source>
</evidence>
<dbReference type="EMBL" id="AGXC01000003">
    <property type="protein sequence ID" value="EMZ40572.1"/>
    <property type="molecule type" value="Genomic_DNA"/>
</dbReference>
<feature type="domain" description="Type II secretion system protein GspF" evidence="7">
    <location>
        <begin position="152"/>
        <end position="274"/>
    </location>
</feature>
<dbReference type="Gene3D" id="1.20.81.30">
    <property type="entry name" value="Type II secretion system (T2SS), domain F"/>
    <property type="match status" value="1"/>
</dbReference>
<name>N2BFN8_9ACTN</name>
<evidence type="ECO:0000256" key="2">
    <source>
        <dbReference type="ARBA" id="ARBA00022475"/>
    </source>
</evidence>
<evidence type="ECO:0000256" key="1">
    <source>
        <dbReference type="ARBA" id="ARBA00004651"/>
    </source>
</evidence>
<dbReference type="HOGENOM" id="CLU_064305_0_0_11"/>
<feature type="transmembrane region" description="Helical" evidence="6">
    <location>
        <begin position="115"/>
        <end position="134"/>
    </location>
</feature>
<accession>N2BFN8</accession>
<dbReference type="InterPro" id="IPR018076">
    <property type="entry name" value="T2SS_GspF_dom"/>
</dbReference>
<evidence type="ECO:0000259" key="7">
    <source>
        <dbReference type="Pfam" id="PF00482"/>
    </source>
</evidence>
<keyword evidence="2" id="KW-1003">Cell membrane</keyword>
<reference evidence="8 9" key="1">
    <citation type="submission" date="2013-03" db="EMBL/GenBank/DDBJ databases">
        <title>The Genome Sequence of Atopobium minutum 10063974.</title>
        <authorList>
            <consortium name="The Broad Institute Genome Sequencing Platform"/>
            <person name="Earl A."/>
            <person name="Ward D."/>
            <person name="Feldgarden M."/>
            <person name="Gevers D."/>
            <person name="Lambert T."/>
            <person name="Marvaud J.-C."/>
            <person name="Courvalin P."/>
            <person name="Walker B."/>
            <person name="Young S.K."/>
            <person name="Zeng Q."/>
            <person name="Gargeya S."/>
            <person name="Fitzgerald M."/>
            <person name="Haas B."/>
            <person name="Abouelleil A."/>
            <person name="Alvarado L."/>
            <person name="Arachchi H.M."/>
            <person name="Berlin A.M."/>
            <person name="Chapman S.B."/>
            <person name="Dewar J."/>
            <person name="Goldberg J."/>
            <person name="Griggs A."/>
            <person name="Gujja S."/>
            <person name="Hansen M."/>
            <person name="Howarth C."/>
            <person name="Imamovic A."/>
            <person name="Larimer J."/>
            <person name="McCowan C."/>
            <person name="Murphy C."/>
            <person name="Neiman D."/>
            <person name="Pearson M."/>
            <person name="Priest M."/>
            <person name="Roberts A."/>
            <person name="Saif S."/>
            <person name="Shea T."/>
            <person name="Sisk P."/>
            <person name="Sykes S."/>
            <person name="Wortman J."/>
            <person name="Nusbaum C."/>
            <person name="Birren B."/>
        </authorList>
    </citation>
    <scope>NUCLEOTIDE SEQUENCE [LARGE SCALE GENOMIC DNA]</scope>
    <source>
        <strain evidence="8 9">10063974</strain>
    </source>
</reference>
<gene>
    <name evidence="8" type="ORF">HMPREF1091_01515</name>
</gene>
<dbReference type="Proteomes" id="UP000012651">
    <property type="component" value="Unassembled WGS sequence"/>
</dbReference>
<dbReference type="PANTHER" id="PTHR35007:SF1">
    <property type="entry name" value="PILUS ASSEMBLY PROTEIN"/>
    <property type="match status" value="1"/>
</dbReference>
<organism evidence="8 9">
    <name type="scientific">Atopobium minutum 10063974</name>
    <dbReference type="NCBI Taxonomy" id="997872"/>
    <lineage>
        <taxon>Bacteria</taxon>
        <taxon>Bacillati</taxon>
        <taxon>Actinomycetota</taxon>
        <taxon>Coriobacteriia</taxon>
        <taxon>Coriobacteriales</taxon>
        <taxon>Atopobiaceae</taxon>
        <taxon>Atopobium</taxon>
    </lineage>
</organism>
<dbReference type="PANTHER" id="PTHR35007">
    <property type="entry name" value="INTEGRAL MEMBRANE PROTEIN-RELATED"/>
    <property type="match status" value="1"/>
</dbReference>
<dbReference type="Pfam" id="PF00482">
    <property type="entry name" value="T2SSF"/>
    <property type="match status" value="1"/>
</dbReference>
<keyword evidence="3 6" id="KW-0812">Transmembrane</keyword>
<evidence type="ECO:0000256" key="3">
    <source>
        <dbReference type="ARBA" id="ARBA00022692"/>
    </source>
</evidence>
<feature type="transmembrane region" description="Helical" evidence="6">
    <location>
        <begin position="12"/>
        <end position="30"/>
    </location>
</feature>
<proteinExistence type="predicted"/>
<evidence type="ECO:0000313" key="8">
    <source>
        <dbReference type="EMBL" id="EMZ40572.1"/>
    </source>
</evidence>
<protein>
    <recommendedName>
        <fullName evidence="7">Type II secretion system protein GspF domain-containing protein</fullName>
    </recommendedName>
</protein>
<comment type="subcellular location">
    <subcellularLocation>
        <location evidence="1">Cell membrane</location>
        <topology evidence="1">Multi-pass membrane protein</topology>
    </subcellularLocation>
</comment>
<evidence type="ECO:0000256" key="6">
    <source>
        <dbReference type="SAM" id="Phobius"/>
    </source>
</evidence>
<dbReference type="AlphaFoldDB" id="N2BFN8"/>
<comment type="caution">
    <text evidence="8">The sequence shown here is derived from an EMBL/GenBank/DDBJ whole genome shotgun (WGS) entry which is preliminary data.</text>
</comment>
<dbReference type="GO" id="GO:0005886">
    <property type="term" value="C:plasma membrane"/>
    <property type="evidence" value="ECO:0007669"/>
    <property type="project" value="UniProtKB-SubCell"/>
</dbReference>
<keyword evidence="5 6" id="KW-0472">Membrane</keyword>
<evidence type="ECO:0000313" key="9">
    <source>
        <dbReference type="Proteomes" id="UP000012651"/>
    </source>
</evidence>
<evidence type="ECO:0000256" key="5">
    <source>
        <dbReference type="ARBA" id="ARBA00023136"/>
    </source>
</evidence>
<dbReference type="InterPro" id="IPR042094">
    <property type="entry name" value="T2SS_GspF_sf"/>
</dbReference>
<feature type="transmembrane region" description="Helical" evidence="6">
    <location>
        <begin position="289"/>
        <end position="309"/>
    </location>
</feature>
<sequence>MVCLGGSYGYNHHFIIVVCALLLGHCLYLLHTSSTIAERLEEIENSDNDSYAQRPSDKKTERKQIKLNIQVSDRPREEIRNSGLQIRVEEFLLFWITVPFVVGILSVFLTHNLSLSAIATLAASAIPPVVLRIAHARRLAKFDLQLYDAVMLLSNGLRAGFSFEQALSSAAADMPEPIGEEFARAVAEMRLGTPLEDALEGICDRTNNADMRLMTSAVMVQRRVGGNLSQILDNIADTIRERVRLRNKVNALTAQGRMSGLIVGSLPVVMYFIISGINPGYMSTFFTSALGMALLLACSILEFVAFVLIRKITKI</sequence>